<dbReference type="AlphaFoldDB" id="A0ABD6EAB4"/>
<comment type="caution">
    <text evidence="2">The sequence shown here is derived from an EMBL/GenBank/DDBJ whole genome shotgun (WGS) entry which is preliminary data.</text>
</comment>
<evidence type="ECO:0000256" key="1">
    <source>
        <dbReference type="SAM" id="MobiDB-lite"/>
    </source>
</evidence>
<evidence type="ECO:0000313" key="2">
    <source>
        <dbReference type="EMBL" id="MFH4976938.1"/>
    </source>
</evidence>
<feature type="region of interest" description="Disordered" evidence="1">
    <location>
        <begin position="54"/>
        <end position="75"/>
    </location>
</feature>
<gene>
    <name evidence="2" type="ORF">AB6A40_003647</name>
</gene>
<protein>
    <submittedName>
        <fullName evidence="2">Uncharacterized protein</fullName>
    </submittedName>
</protein>
<dbReference type="EMBL" id="JBGFUD010001937">
    <property type="protein sequence ID" value="MFH4976938.1"/>
    <property type="molecule type" value="Genomic_DNA"/>
</dbReference>
<dbReference type="Proteomes" id="UP001608902">
    <property type="component" value="Unassembled WGS sequence"/>
</dbReference>
<keyword evidence="3" id="KW-1185">Reference proteome</keyword>
<evidence type="ECO:0000313" key="3">
    <source>
        <dbReference type="Proteomes" id="UP001608902"/>
    </source>
</evidence>
<name>A0ABD6EAB4_9BILA</name>
<proteinExistence type="predicted"/>
<organism evidence="2 3">
    <name type="scientific">Gnathostoma spinigerum</name>
    <dbReference type="NCBI Taxonomy" id="75299"/>
    <lineage>
        <taxon>Eukaryota</taxon>
        <taxon>Metazoa</taxon>
        <taxon>Ecdysozoa</taxon>
        <taxon>Nematoda</taxon>
        <taxon>Chromadorea</taxon>
        <taxon>Rhabditida</taxon>
        <taxon>Spirurina</taxon>
        <taxon>Gnathostomatomorpha</taxon>
        <taxon>Gnathostomatoidea</taxon>
        <taxon>Gnathostomatidae</taxon>
        <taxon>Gnathostoma</taxon>
    </lineage>
</organism>
<sequence length="104" mass="11912">MTLTFITLPPAPTPPRTCWIFRFILTTIFEKFADIKCIIAPMVILTRNMEQGVGRIPRGHPNMRKMSPLSSSEKRKASLARITAIRKKLRITQEIKDFALLESN</sequence>
<accession>A0ABD6EAB4</accession>
<reference evidence="2 3" key="1">
    <citation type="submission" date="2024-08" db="EMBL/GenBank/DDBJ databases">
        <title>Gnathostoma spinigerum genome.</title>
        <authorList>
            <person name="Gonzalez-Bertolin B."/>
            <person name="Monzon S."/>
            <person name="Zaballos A."/>
            <person name="Jimenez P."/>
            <person name="Dekumyoy P."/>
            <person name="Varona S."/>
            <person name="Cuesta I."/>
            <person name="Sumanam S."/>
            <person name="Adisakwattana P."/>
            <person name="Gasser R.B."/>
            <person name="Hernandez-Gonzalez A."/>
            <person name="Young N.D."/>
            <person name="Perteguer M.J."/>
        </authorList>
    </citation>
    <scope>NUCLEOTIDE SEQUENCE [LARGE SCALE GENOMIC DNA]</scope>
    <source>
        <strain evidence="2">AL3</strain>
        <tissue evidence="2">Liver</tissue>
    </source>
</reference>